<dbReference type="Proteomes" id="UP000485058">
    <property type="component" value="Unassembled WGS sequence"/>
</dbReference>
<evidence type="ECO:0000313" key="2">
    <source>
        <dbReference type="EMBL" id="GFH14806.1"/>
    </source>
</evidence>
<evidence type="ECO:0000256" key="1">
    <source>
        <dbReference type="SAM" id="MobiDB-lite"/>
    </source>
</evidence>
<evidence type="ECO:0000313" key="3">
    <source>
        <dbReference type="Proteomes" id="UP000485058"/>
    </source>
</evidence>
<feature type="non-terminal residue" evidence="2">
    <location>
        <position position="1"/>
    </location>
</feature>
<dbReference type="InterPro" id="IPR021047">
    <property type="entry name" value="Mannosyltransferase_CMT1"/>
</dbReference>
<accession>A0A699Z678</accession>
<comment type="caution">
    <text evidence="2">The sequence shown here is derived from an EMBL/GenBank/DDBJ whole genome shotgun (WGS) entry which is preliminary data.</text>
</comment>
<sequence length="145" mass="15450">VARDITGQRFHNGFPVVSHGPSAQALKEGWPFPVTCCWNGLVVLNAEPFSPVFEPLPATSNATNNSIPSSTVPSNSSSADTGGSEFAMSGGDIDQAKHPEVKGSTPGFLTWLHRMPFLEPNHTATALVALKNRDLAQLKQWVKGA</sequence>
<organism evidence="2 3">
    <name type="scientific">Haematococcus lacustris</name>
    <name type="common">Green alga</name>
    <name type="synonym">Haematococcus pluvialis</name>
    <dbReference type="NCBI Taxonomy" id="44745"/>
    <lineage>
        <taxon>Eukaryota</taxon>
        <taxon>Viridiplantae</taxon>
        <taxon>Chlorophyta</taxon>
        <taxon>core chlorophytes</taxon>
        <taxon>Chlorophyceae</taxon>
        <taxon>CS clade</taxon>
        <taxon>Chlamydomonadales</taxon>
        <taxon>Haematococcaceae</taxon>
        <taxon>Haematococcus</taxon>
    </lineage>
</organism>
<gene>
    <name evidence="2" type="ORF">HaLaN_10925</name>
</gene>
<dbReference type="EMBL" id="BLLF01000769">
    <property type="protein sequence ID" value="GFH14806.1"/>
    <property type="molecule type" value="Genomic_DNA"/>
</dbReference>
<name>A0A699Z678_HAELA</name>
<keyword evidence="3" id="KW-1185">Reference proteome</keyword>
<dbReference type="AlphaFoldDB" id="A0A699Z678"/>
<dbReference type="PANTHER" id="PTHR34144:SF7">
    <property type="entry name" value="EXPORT PROTEIN (CAP59), PUTATIVE (AFU_ORTHOLOGUE AFUA_7G05020)-RELATED"/>
    <property type="match status" value="1"/>
</dbReference>
<proteinExistence type="predicted"/>
<dbReference type="PANTHER" id="PTHR34144">
    <property type="entry name" value="CHROMOSOME 8, WHOLE GENOME SHOTGUN SEQUENCE"/>
    <property type="match status" value="1"/>
</dbReference>
<protein>
    <submittedName>
        <fullName evidence="2">Uncharacterized protein</fullName>
    </submittedName>
</protein>
<feature type="region of interest" description="Disordered" evidence="1">
    <location>
        <begin position="56"/>
        <end position="100"/>
    </location>
</feature>
<dbReference type="Pfam" id="PF11735">
    <property type="entry name" value="CAP59_mtransfer"/>
    <property type="match status" value="1"/>
</dbReference>
<reference evidence="2 3" key="1">
    <citation type="submission" date="2020-02" db="EMBL/GenBank/DDBJ databases">
        <title>Draft genome sequence of Haematococcus lacustris strain NIES-144.</title>
        <authorList>
            <person name="Morimoto D."/>
            <person name="Nakagawa S."/>
            <person name="Yoshida T."/>
            <person name="Sawayama S."/>
        </authorList>
    </citation>
    <scope>NUCLEOTIDE SEQUENCE [LARGE SCALE GENOMIC DNA]</scope>
    <source>
        <strain evidence="2 3">NIES-144</strain>
    </source>
</reference>
<feature type="compositionally biased region" description="Low complexity" evidence="1">
    <location>
        <begin position="63"/>
        <end position="78"/>
    </location>
</feature>